<evidence type="ECO:0000313" key="2">
    <source>
        <dbReference type="EMBL" id="KAL0061619.1"/>
    </source>
</evidence>
<reference evidence="2 3" key="1">
    <citation type="submission" date="2024-05" db="EMBL/GenBank/DDBJ databases">
        <title>A draft genome resource for the thread blight pathogen Marasmius tenuissimus strain MS-2.</title>
        <authorList>
            <person name="Yulfo-Soto G.E."/>
            <person name="Baruah I.K."/>
            <person name="Amoako-Attah I."/>
            <person name="Bukari Y."/>
            <person name="Meinhardt L.W."/>
            <person name="Bailey B.A."/>
            <person name="Cohen S.P."/>
        </authorList>
    </citation>
    <scope>NUCLEOTIDE SEQUENCE [LARGE SCALE GENOMIC DNA]</scope>
    <source>
        <strain evidence="2 3">MS-2</strain>
    </source>
</reference>
<organism evidence="2 3">
    <name type="scientific">Marasmius tenuissimus</name>
    <dbReference type="NCBI Taxonomy" id="585030"/>
    <lineage>
        <taxon>Eukaryota</taxon>
        <taxon>Fungi</taxon>
        <taxon>Dikarya</taxon>
        <taxon>Basidiomycota</taxon>
        <taxon>Agaricomycotina</taxon>
        <taxon>Agaricomycetes</taxon>
        <taxon>Agaricomycetidae</taxon>
        <taxon>Agaricales</taxon>
        <taxon>Marasmiineae</taxon>
        <taxon>Marasmiaceae</taxon>
        <taxon>Marasmius</taxon>
    </lineage>
</organism>
<name>A0ABR2ZKW5_9AGAR</name>
<gene>
    <name evidence="2" type="ORF">AAF712_011536</name>
</gene>
<proteinExistence type="predicted"/>
<evidence type="ECO:0000313" key="3">
    <source>
        <dbReference type="Proteomes" id="UP001437256"/>
    </source>
</evidence>
<sequence>MAAVLGWRFLKPVLQAYLGSKIVTLLLEIASLSIRGGWCIISVILKLIGASPCSSRHESGNYKNSQEGASKSPDDNSRNETLLIDGIYVFPAGPDADECKLCFEPLYDGLPIYNTDVATADVELVEKIYELKWCGACHRAIHRKCWRDVRNKSSSNVCLNCGRPWTDARTFAKSLSAGSSMSVPASSSRNFAI</sequence>
<keyword evidence="3" id="KW-1185">Reference proteome</keyword>
<comment type="caution">
    <text evidence="2">The sequence shown here is derived from an EMBL/GenBank/DDBJ whole genome shotgun (WGS) entry which is preliminary data.</text>
</comment>
<evidence type="ECO:0000256" key="1">
    <source>
        <dbReference type="SAM" id="MobiDB-lite"/>
    </source>
</evidence>
<dbReference type="EMBL" id="JBBXMP010000129">
    <property type="protein sequence ID" value="KAL0061619.1"/>
    <property type="molecule type" value="Genomic_DNA"/>
</dbReference>
<feature type="region of interest" description="Disordered" evidence="1">
    <location>
        <begin position="57"/>
        <end position="76"/>
    </location>
</feature>
<protein>
    <recommendedName>
        <fullName evidence="4">RING-type E3 ubiquitin transferase</fullName>
    </recommendedName>
</protein>
<evidence type="ECO:0008006" key="4">
    <source>
        <dbReference type="Google" id="ProtNLM"/>
    </source>
</evidence>
<dbReference type="Proteomes" id="UP001437256">
    <property type="component" value="Unassembled WGS sequence"/>
</dbReference>
<accession>A0ABR2ZKW5</accession>